<feature type="transmembrane region" description="Helical" evidence="6">
    <location>
        <begin position="12"/>
        <end position="32"/>
    </location>
</feature>
<evidence type="ECO:0000313" key="7">
    <source>
        <dbReference type="EMBL" id="MFD0917833.1"/>
    </source>
</evidence>
<feature type="transmembrane region" description="Helical" evidence="6">
    <location>
        <begin position="81"/>
        <end position="104"/>
    </location>
</feature>
<dbReference type="RefSeq" id="WP_377213681.1">
    <property type="nucleotide sequence ID" value="NZ_JBHTJV010000025.1"/>
</dbReference>
<accession>A0ABW3FJ68</accession>
<feature type="transmembrane region" description="Helical" evidence="6">
    <location>
        <begin position="147"/>
        <end position="167"/>
    </location>
</feature>
<keyword evidence="3 6" id="KW-0812">Transmembrane</keyword>
<feature type="transmembrane region" description="Helical" evidence="6">
    <location>
        <begin position="44"/>
        <end position="61"/>
    </location>
</feature>
<dbReference type="InterPro" id="IPR036259">
    <property type="entry name" value="MFS_trans_sf"/>
</dbReference>
<feature type="transmembrane region" description="Helical" evidence="6">
    <location>
        <begin position="371"/>
        <end position="393"/>
    </location>
</feature>
<dbReference type="Proteomes" id="UP001597101">
    <property type="component" value="Unassembled WGS sequence"/>
</dbReference>
<dbReference type="PANTHER" id="PTHR23538:SF1">
    <property type="entry name" value="44.5 KD BACTERIOCHLOROPHYLL SYNTHASE SUBUNIT"/>
    <property type="match status" value="1"/>
</dbReference>
<feature type="transmembrane region" description="Helical" evidence="6">
    <location>
        <begin position="236"/>
        <end position="255"/>
    </location>
</feature>
<feature type="transmembrane region" description="Helical" evidence="6">
    <location>
        <begin position="179"/>
        <end position="201"/>
    </location>
</feature>
<organism evidence="7 8">
    <name type="scientific">Pseudahrensia aquimaris</name>
    <dbReference type="NCBI Taxonomy" id="744461"/>
    <lineage>
        <taxon>Bacteria</taxon>
        <taxon>Pseudomonadati</taxon>
        <taxon>Pseudomonadota</taxon>
        <taxon>Alphaproteobacteria</taxon>
        <taxon>Hyphomicrobiales</taxon>
        <taxon>Ahrensiaceae</taxon>
        <taxon>Pseudahrensia</taxon>
    </lineage>
</organism>
<evidence type="ECO:0000256" key="2">
    <source>
        <dbReference type="ARBA" id="ARBA00008412"/>
    </source>
</evidence>
<keyword evidence="5 6" id="KW-0472">Membrane</keyword>
<dbReference type="PANTHER" id="PTHR23538">
    <property type="entry name" value="44.5 KD BACTERIOCHLOROPHYLL SYNTHASE SUBUNIT"/>
    <property type="match status" value="1"/>
</dbReference>
<dbReference type="Gene3D" id="1.20.1250.20">
    <property type="entry name" value="MFS general substrate transporter like domains"/>
    <property type="match status" value="1"/>
</dbReference>
<evidence type="ECO:0000256" key="4">
    <source>
        <dbReference type="ARBA" id="ARBA00022989"/>
    </source>
</evidence>
<evidence type="ECO:0000256" key="6">
    <source>
        <dbReference type="SAM" id="Phobius"/>
    </source>
</evidence>
<name>A0ABW3FJ68_9HYPH</name>
<comment type="caution">
    <text evidence="7">The sequence shown here is derived from an EMBL/GenBank/DDBJ whole genome shotgun (WGS) entry which is preliminary data.</text>
</comment>
<evidence type="ECO:0000256" key="3">
    <source>
        <dbReference type="ARBA" id="ARBA00022692"/>
    </source>
</evidence>
<feature type="transmembrane region" description="Helical" evidence="6">
    <location>
        <begin position="305"/>
        <end position="327"/>
    </location>
</feature>
<gene>
    <name evidence="7" type="ORF">ACFQ14_15620</name>
</gene>
<dbReference type="EMBL" id="JBHTJV010000025">
    <property type="protein sequence ID" value="MFD0917833.1"/>
    <property type="molecule type" value="Genomic_DNA"/>
</dbReference>
<keyword evidence="4 6" id="KW-1133">Transmembrane helix</keyword>
<comment type="similarity">
    <text evidence="2">Belongs to the PucC family.</text>
</comment>
<dbReference type="CDD" id="cd06176">
    <property type="entry name" value="MFS_BCD_PucC-like"/>
    <property type="match status" value="1"/>
</dbReference>
<protein>
    <submittedName>
        <fullName evidence="7">BCD family MFS transporter</fullName>
    </submittedName>
</protein>
<feature type="transmembrane region" description="Helical" evidence="6">
    <location>
        <begin position="333"/>
        <end position="359"/>
    </location>
</feature>
<dbReference type="Pfam" id="PF03209">
    <property type="entry name" value="PUCC"/>
    <property type="match status" value="1"/>
</dbReference>
<keyword evidence="8" id="KW-1185">Reference proteome</keyword>
<reference evidence="8" key="1">
    <citation type="journal article" date="2019" name="Int. J. Syst. Evol. Microbiol.">
        <title>The Global Catalogue of Microorganisms (GCM) 10K type strain sequencing project: providing services to taxonomists for standard genome sequencing and annotation.</title>
        <authorList>
            <consortium name="The Broad Institute Genomics Platform"/>
            <consortium name="The Broad Institute Genome Sequencing Center for Infectious Disease"/>
            <person name="Wu L."/>
            <person name="Ma J."/>
        </authorList>
    </citation>
    <scope>NUCLEOTIDE SEQUENCE [LARGE SCALE GENOMIC DNA]</scope>
    <source>
        <strain evidence="8">CCUG 60023</strain>
    </source>
</reference>
<evidence type="ECO:0000256" key="5">
    <source>
        <dbReference type="ARBA" id="ARBA00023136"/>
    </source>
</evidence>
<feature type="transmembrane region" description="Helical" evidence="6">
    <location>
        <begin position="275"/>
        <end position="296"/>
    </location>
</feature>
<dbReference type="SUPFAM" id="SSF103473">
    <property type="entry name" value="MFS general substrate transporter"/>
    <property type="match status" value="1"/>
</dbReference>
<evidence type="ECO:0000256" key="1">
    <source>
        <dbReference type="ARBA" id="ARBA00004141"/>
    </source>
</evidence>
<comment type="subcellular location">
    <subcellularLocation>
        <location evidence="1">Membrane</location>
        <topology evidence="1">Multi-pass membrane protein</topology>
    </subcellularLocation>
</comment>
<dbReference type="InterPro" id="IPR004896">
    <property type="entry name" value="PucC-rel"/>
</dbReference>
<sequence length="454" mass="47110">MADRAPQAPLSWFGIFRLGLVQTALGAIVILTTSVLNRIMVVEYALPAVLPGALVGFHYAVQMSRPRWGYGSDMGGRRTRWIIGGMAILAIGGALAALATAWMATQFWPALALAIIAFALIGVGVGACGTSLLALLATRVAPTRRPAAASIVWIMMIAGFVVTAATAGAQLDPYSPQRLVAVCTVVSVVAFIVACIAVAGIEGQADTVPEHIQKQREKPAFWEVFREVWDEPKARHFTIFVFVSMLAYSAQDLILEPFAGLVFEFTPGESTQLASVQHGGVMAGMIVVAICGSAIGGRVLGSMRFWAVGGCLASALAFAGLAMAAQVGEAWPLLLNTFALGVANGAFAVAAIGSMMGLATDGRGQREGTRMGIWGASQAIAFGLGGFLGTVAVDIARASLSDDALAYAIVFTVEGALFVLSAFIALKVAPCAALGEGAREHGAPNRNLGLQAAE</sequence>
<evidence type="ECO:0000313" key="8">
    <source>
        <dbReference type="Proteomes" id="UP001597101"/>
    </source>
</evidence>
<feature type="transmembrane region" description="Helical" evidence="6">
    <location>
        <begin position="110"/>
        <end position="135"/>
    </location>
</feature>
<dbReference type="PIRSF" id="PIRSF016565">
    <property type="entry name" value="PucC"/>
    <property type="match status" value="1"/>
</dbReference>
<proteinExistence type="inferred from homology"/>
<feature type="transmembrane region" description="Helical" evidence="6">
    <location>
        <begin position="405"/>
        <end position="426"/>
    </location>
</feature>
<dbReference type="InterPro" id="IPR026036">
    <property type="entry name" value="PucC"/>
</dbReference>